<organism evidence="16">
    <name type="scientific">Arabidopsis lyrata subsp. lyrata</name>
    <name type="common">Lyre-leaved rock-cress</name>
    <dbReference type="NCBI Taxonomy" id="81972"/>
    <lineage>
        <taxon>Eukaryota</taxon>
        <taxon>Viridiplantae</taxon>
        <taxon>Streptophyta</taxon>
        <taxon>Embryophyta</taxon>
        <taxon>Tracheophyta</taxon>
        <taxon>Spermatophyta</taxon>
        <taxon>Magnoliopsida</taxon>
        <taxon>eudicotyledons</taxon>
        <taxon>Gunneridae</taxon>
        <taxon>Pentapetalae</taxon>
        <taxon>rosids</taxon>
        <taxon>malvids</taxon>
        <taxon>Brassicales</taxon>
        <taxon>Brassicaceae</taxon>
        <taxon>Camelineae</taxon>
        <taxon>Arabidopsis</taxon>
    </lineage>
</organism>
<dbReference type="PROSITE" id="PS00108">
    <property type="entry name" value="PROTEIN_KINASE_ST"/>
    <property type="match status" value="1"/>
</dbReference>
<dbReference type="GO" id="GO:0005524">
    <property type="term" value="F:ATP binding"/>
    <property type="evidence" value="ECO:0007669"/>
    <property type="project" value="UniProtKB-KW"/>
</dbReference>
<evidence type="ECO:0000256" key="2">
    <source>
        <dbReference type="ARBA" id="ARBA00022527"/>
    </source>
</evidence>
<dbReference type="InterPro" id="IPR011009">
    <property type="entry name" value="Kinase-like_dom_sf"/>
</dbReference>
<dbReference type="Gramene" id="Al_scaffold_0006_3324">
    <property type="protein sequence ID" value="Al_scaffold_0006_3324"/>
    <property type="gene ID" value="Al_scaffold_0006_3324"/>
</dbReference>
<evidence type="ECO:0000256" key="6">
    <source>
        <dbReference type="ARBA" id="ARBA00022737"/>
    </source>
</evidence>
<evidence type="ECO:0000256" key="8">
    <source>
        <dbReference type="ARBA" id="ARBA00022777"/>
    </source>
</evidence>
<dbReference type="SMART" id="SM00220">
    <property type="entry name" value="S_TKc"/>
    <property type="match status" value="1"/>
</dbReference>
<comment type="subcellular location">
    <subcellularLocation>
        <location evidence="1">Membrane</location>
        <topology evidence="1">Single-pass membrane protein</topology>
    </subcellularLocation>
</comment>
<dbReference type="eggNOG" id="ENOG502QWDY">
    <property type="taxonomic scope" value="Eukaryota"/>
</dbReference>
<keyword evidence="7" id="KW-0547">Nucleotide-binding</keyword>
<dbReference type="EMBL" id="GL348718">
    <property type="protein sequence ID" value="EFH48856.1"/>
    <property type="molecule type" value="Genomic_DNA"/>
</dbReference>
<keyword evidence="8" id="KW-0418">Kinase</keyword>
<evidence type="ECO:0000256" key="4">
    <source>
        <dbReference type="ARBA" id="ARBA00022692"/>
    </source>
</evidence>
<keyword evidence="10" id="KW-1133">Transmembrane helix</keyword>
<feature type="domain" description="Protein kinase" evidence="14">
    <location>
        <begin position="1"/>
        <end position="238"/>
    </location>
</feature>
<dbReference type="Proteomes" id="UP000008694">
    <property type="component" value="Unassembled WGS sequence"/>
</dbReference>
<dbReference type="GO" id="GO:0005886">
    <property type="term" value="C:plasma membrane"/>
    <property type="evidence" value="ECO:0007669"/>
    <property type="project" value="TreeGrafter"/>
</dbReference>
<dbReference type="KEGG" id="aly:9308666"/>
<evidence type="ECO:0000256" key="11">
    <source>
        <dbReference type="ARBA" id="ARBA00023136"/>
    </source>
</evidence>
<name>D7LZL5_ARALL</name>
<dbReference type="AlphaFoldDB" id="D7LZL5"/>
<dbReference type="Pfam" id="PF07714">
    <property type="entry name" value="PK_Tyr_Ser-Thr"/>
    <property type="match status" value="1"/>
</dbReference>
<dbReference type="InterPro" id="IPR008271">
    <property type="entry name" value="Ser/Thr_kinase_AS"/>
</dbReference>
<dbReference type="HOGENOM" id="CLU_000288_21_3_1"/>
<sequence length="272" mass="30536">MVCASLGLNQRLAQIASKAHQTAWTEKILVYEFVPNKSLDYFLFDPAKRGELNWTRRYHIIAGIARGIMYLHHDSRLTIIHRDLKASNILLDADMNPKIADFGMARIYRIDQTHANTNRIVGTYGYMSPEYAMRGHFSMKSDVYSFGVMILEIISGKMNSSFYDIDDSPSNLVTHAWKLWRTGSQLELVDPTIGESSPSNEAIIRCIHIALLCVQEDPADRPMLPAIVVMLTSNTDTLPVPRAPGFCLSSISEQSTIPCSNNDVSITDLDPR</sequence>
<evidence type="ECO:0000313" key="15">
    <source>
        <dbReference type="EMBL" id="EFH48856.1"/>
    </source>
</evidence>
<evidence type="ECO:0000256" key="12">
    <source>
        <dbReference type="ARBA" id="ARBA00023170"/>
    </source>
</evidence>
<keyword evidence="16" id="KW-1185">Reference proteome</keyword>
<keyword evidence="5" id="KW-0732">Signal</keyword>
<gene>
    <name evidence="15" type="ORF">ARALYDRAFT_663259</name>
</gene>
<dbReference type="GO" id="GO:0004674">
    <property type="term" value="F:protein serine/threonine kinase activity"/>
    <property type="evidence" value="ECO:0007669"/>
    <property type="project" value="UniProtKB-KW"/>
</dbReference>
<dbReference type="OrthoDB" id="4062651at2759"/>
<dbReference type="STRING" id="81972.D7LZL5"/>
<evidence type="ECO:0000256" key="13">
    <source>
        <dbReference type="ARBA" id="ARBA00023180"/>
    </source>
</evidence>
<keyword evidence="12" id="KW-0675">Receptor</keyword>
<evidence type="ECO:0000256" key="7">
    <source>
        <dbReference type="ARBA" id="ARBA00022741"/>
    </source>
</evidence>
<dbReference type="Gene3D" id="1.10.510.10">
    <property type="entry name" value="Transferase(Phosphotransferase) domain 1"/>
    <property type="match status" value="1"/>
</dbReference>
<dbReference type="InterPro" id="IPR000719">
    <property type="entry name" value="Prot_kinase_dom"/>
</dbReference>
<evidence type="ECO:0000256" key="3">
    <source>
        <dbReference type="ARBA" id="ARBA00022679"/>
    </source>
</evidence>
<dbReference type="PANTHER" id="PTHR27002">
    <property type="entry name" value="RECEPTOR-LIKE SERINE/THREONINE-PROTEIN KINASE SD1-8"/>
    <property type="match status" value="1"/>
</dbReference>
<dbReference type="InterPro" id="IPR001245">
    <property type="entry name" value="Ser-Thr/Tyr_kinase_cat_dom"/>
</dbReference>
<evidence type="ECO:0000256" key="5">
    <source>
        <dbReference type="ARBA" id="ARBA00022729"/>
    </source>
</evidence>
<keyword evidence="11" id="KW-0472">Membrane</keyword>
<keyword evidence="2" id="KW-0723">Serine/threonine-protein kinase</keyword>
<protein>
    <submittedName>
        <fullName evidence="15">Predicted protein</fullName>
    </submittedName>
</protein>
<evidence type="ECO:0000313" key="16">
    <source>
        <dbReference type="Proteomes" id="UP000008694"/>
    </source>
</evidence>
<dbReference type="SUPFAM" id="SSF56112">
    <property type="entry name" value="Protein kinase-like (PK-like)"/>
    <property type="match status" value="1"/>
</dbReference>
<keyword evidence="9" id="KW-0067">ATP-binding</keyword>
<evidence type="ECO:0000256" key="1">
    <source>
        <dbReference type="ARBA" id="ARBA00004167"/>
    </source>
</evidence>
<evidence type="ECO:0000256" key="10">
    <source>
        <dbReference type="ARBA" id="ARBA00022989"/>
    </source>
</evidence>
<reference evidence="16" key="1">
    <citation type="journal article" date="2011" name="Nat. Genet.">
        <title>The Arabidopsis lyrata genome sequence and the basis of rapid genome size change.</title>
        <authorList>
            <person name="Hu T.T."/>
            <person name="Pattyn P."/>
            <person name="Bakker E.G."/>
            <person name="Cao J."/>
            <person name="Cheng J.-F."/>
            <person name="Clark R.M."/>
            <person name="Fahlgren N."/>
            <person name="Fawcett J.A."/>
            <person name="Grimwood J."/>
            <person name="Gundlach H."/>
            <person name="Haberer G."/>
            <person name="Hollister J.D."/>
            <person name="Ossowski S."/>
            <person name="Ottilar R.P."/>
            <person name="Salamov A.A."/>
            <person name="Schneeberger K."/>
            <person name="Spannagl M."/>
            <person name="Wang X."/>
            <person name="Yang L."/>
            <person name="Nasrallah M.E."/>
            <person name="Bergelson J."/>
            <person name="Carrington J.C."/>
            <person name="Gaut B.S."/>
            <person name="Schmutz J."/>
            <person name="Mayer K.F.X."/>
            <person name="Van de Peer Y."/>
            <person name="Grigoriev I.V."/>
            <person name="Nordborg M."/>
            <person name="Weigel D."/>
            <person name="Guo Y.-L."/>
        </authorList>
    </citation>
    <scope>NUCLEOTIDE SEQUENCE [LARGE SCALE GENOMIC DNA]</scope>
    <source>
        <strain evidence="16">cv. MN47</strain>
    </source>
</reference>
<keyword evidence="4" id="KW-0812">Transmembrane</keyword>
<evidence type="ECO:0000259" key="14">
    <source>
        <dbReference type="PROSITE" id="PS50011"/>
    </source>
</evidence>
<proteinExistence type="predicted"/>
<dbReference type="GO" id="GO:0042742">
    <property type="term" value="P:defense response to bacterium"/>
    <property type="evidence" value="ECO:0007669"/>
    <property type="project" value="TreeGrafter"/>
</dbReference>
<keyword evidence="13" id="KW-0325">Glycoprotein</keyword>
<evidence type="ECO:0000256" key="9">
    <source>
        <dbReference type="ARBA" id="ARBA00022840"/>
    </source>
</evidence>
<keyword evidence="6" id="KW-0677">Repeat</keyword>
<dbReference type="PANTHER" id="PTHR27002:SF1047">
    <property type="entry name" value="CYSTEINE-RICH RECEPTOR-LIKE PROTEIN KINASE 34"/>
    <property type="match status" value="1"/>
</dbReference>
<keyword evidence="3" id="KW-0808">Transferase</keyword>
<accession>D7LZL5</accession>
<dbReference type="FunFam" id="1.10.510.10:FF:000129">
    <property type="entry name" value="cysteine-rich receptor-like protein kinase 10"/>
    <property type="match status" value="1"/>
</dbReference>
<dbReference type="PROSITE" id="PS50011">
    <property type="entry name" value="PROTEIN_KINASE_DOM"/>
    <property type="match status" value="1"/>
</dbReference>